<evidence type="ECO:0000313" key="4">
    <source>
        <dbReference type="Proteomes" id="UP000578569"/>
    </source>
</evidence>
<dbReference type="InterPro" id="IPR002634">
    <property type="entry name" value="BolA"/>
</dbReference>
<sequence>MPMAADDIIALIKAAIPDAEVEMTDLAGDNDHWAAVVVSDSFKGMPRVRQHQKVYAALGGRMGGELHALQLTTKTRDEGQ</sequence>
<evidence type="ECO:0000256" key="1">
    <source>
        <dbReference type="ARBA" id="ARBA00005578"/>
    </source>
</evidence>
<dbReference type="InterPro" id="IPR050961">
    <property type="entry name" value="BolA/IbaG_stress_morph_reg"/>
</dbReference>
<comment type="caution">
    <text evidence="3">The sequence shown here is derived from an EMBL/GenBank/DDBJ whole genome shotgun (WGS) entry which is preliminary data.</text>
</comment>
<name>A0A839Z0H6_9SPHN</name>
<dbReference type="Proteomes" id="UP000578569">
    <property type="component" value="Unassembled WGS sequence"/>
</dbReference>
<dbReference type="PANTHER" id="PTHR46229">
    <property type="entry name" value="BOLA TRANSCRIPTION REGULATOR"/>
    <property type="match status" value="1"/>
</dbReference>
<reference evidence="3 4" key="1">
    <citation type="submission" date="2020-08" db="EMBL/GenBank/DDBJ databases">
        <title>Genomic Encyclopedia of Type Strains, Phase IV (KMG-IV): sequencing the most valuable type-strain genomes for metagenomic binning, comparative biology and taxonomic classification.</title>
        <authorList>
            <person name="Goeker M."/>
        </authorList>
    </citation>
    <scope>NUCLEOTIDE SEQUENCE [LARGE SCALE GENOMIC DNA]</scope>
    <source>
        <strain evidence="3 4">DSM 24194</strain>
    </source>
</reference>
<protein>
    <submittedName>
        <fullName evidence="3">Stress-induced morphogen</fullName>
    </submittedName>
</protein>
<dbReference type="SUPFAM" id="SSF82657">
    <property type="entry name" value="BolA-like"/>
    <property type="match status" value="1"/>
</dbReference>
<dbReference type="Pfam" id="PF01722">
    <property type="entry name" value="BolA"/>
    <property type="match status" value="1"/>
</dbReference>
<dbReference type="Gene3D" id="3.30.300.90">
    <property type="entry name" value="BolA-like"/>
    <property type="match status" value="1"/>
</dbReference>
<dbReference type="AlphaFoldDB" id="A0A839Z0H6"/>
<dbReference type="RefSeq" id="WP_183933471.1">
    <property type="nucleotide sequence ID" value="NZ_JACICF010000001.1"/>
</dbReference>
<accession>A0A839Z0H6</accession>
<dbReference type="EMBL" id="JACICF010000001">
    <property type="protein sequence ID" value="MBB3764190.1"/>
    <property type="molecule type" value="Genomic_DNA"/>
</dbReference>
<proteinExistence type="inferred from homology"/>
<evidence type="ECO:0000256" key="2">
    <source>
        <dbReference type="RuleBase" id="RU003860"/>
    </source>
</evidence>
<comment type="similarity">
    <text evidence="1 2">Belongs to the BolA/IbaG family.</text>
</comment>
<organism evidence="3 4">
    <name type="scientific">Sphingomicrobium lutaoense</name>
    <dbReference type="NCBI Taxonomy" id="515949"/>
    <lineage>
        <taxon>Bacteria</taxon>
        <taxon>Pseudomonadati</taxon>
        <taxon>Pseudomonadota</taxon>
        <taxon>Alphaproteobacteria</taxon>
        <taxon>Sphingomonadales</taxon>
        <taxon>Sphingomonadaceae</taxon>
        <taxon>Sphingomicrobium</taxon>
    </lineage>
</organism>
<evidence type="ECO:0000313" key="3">
    <source>
        <dbReference type="EMBL" id="MBB3764190.1"/>
    </source>
</evidence>
<keyword evidence="4" id="KW-1185">Reference proteome</keyword>
<dbReference type="PANTHER" id="PTHR46229:SF2">
    <property type="entry name" value="BOLA-LIKE PROTEIN 1"/>
    <property type="match status" value="1"/>
</dbReference>
<dbReference type="InterPro" id="IPR036065">
    <property type="entry name" value="BolA-like_sf"/>
</dbReference>
<gene>
    <name evidence="3" type="ORF">FHS50_001213</name>
</gene>
<dbReference type="PIRSF" id="PIRSF003113">
    <property type="entry name" value="BolA"/>
    <property type="match status" value="1"/>
</dbReference>